<evidence type="ECO:0000313" key="3">
    <source>
        <dbReference type="Proteomes" id="UP001500893"/>
    </source>
</evidence>
<organism evidence="2 3">
    <name type="scientific">Streptomyces rameus</name>
    <dbReference type="NCBI Taxonomy" id="68261"/>
    <lineage>
        <taxon>Bacteria</taxon>
        <taxon>Bacillati</taxon>
        <taxon>Actinomycetota</taxon>
        <taxon>Actinomycetes</taxon>
        <taxon>Kitasatosporales</taxon>
        <taxon>Streptomycetaceae</taxon>
        <taxon>Streptomyces</taxon>
    </lineage>
</organism>
<proteinExistence type="predicted"/>
<dbReference type="EMBL" id="BAAAVM010000040">
    <property type="protein sequence ID" value="GAA3145116.1"/>
    <property type="molecule type" value="Genomic_DNA"/>
</dbReference>
<evidence type="ECO:0000313" key="2">
    <source>
        <dbReference type="EMBL" id="GAA3145116.1"/>
    </source>
</evidence>
<sequence length="73" mass="8177">MALETVLSDVPITLPYPWDYPAAEPKQGCAECVAITRQINRVERPNSPDYDPSKASDLRVRMRRHHDGQGAGE</sequence>
<accession>A0ABP6NE14</accession>
<protein>
    <submittedName>
        <fullName evidence="2">Uncharacterized protein</fullName>
    </submittedName>
</protein>
<feature type="compositionally biased region" description="Basic and acidic residues" evidence="1">
    <location>
        <begin position="41"/>
        <end position="60"/>
    </location>
</feature>
<comment type="caution">
    <text evidence="2">The sequence shown here is derived from an EMBL/GenBank/DDBJ whole genome shotgun (WGS) entry which is preliminary data.</text>
</comment>
<feature type="region of interest" description="Disordered" evidence="1">
    <location>
        <begin position="41"/>
        <end position="73"/>
    </location>
</feature>
<dbReference type="Proteomes" id="UP001500893">
    <property type="component" value="Unassembled WGS sequence"/>
</dbReference>
<gene>
    <name evidence="2" type="ORF">GCM10010521_35130</name>
</gene>
<name>A0ABP6NE14_9ACTN</name>
<reference evidence="3" key="1">
    <citation type="journal article" date="2019" name="Int. J. Syst. Evol. Microbiol.">
        <title>The Global Catalogue of Microorganisms (GCM) 10K type strain sequencing project: providing services to taxonomists for standard genome sequencing and annotation.</title>
        <authorList>
            <consortium name="The Broad Institute Genomics Platform"/>
            <consortium name="The Broad Institute Genome Sequencing Center for Infectious Disease"/>
            <person name="Wu L."/>
            <person name="Ma J."/>
        </authorList>
    </citation>
    <scope>NUCLEOTIDE SEQUENCE [LARGE SCALE GENOMIC DNA]</scope>
    <source>
        <strain evidence="3">JCM 11574</strain>
    </source>
</reference>
<evidence type="ECO:0000256" key="1">
    <source>
        <dbReference type="SAM" id="MobiDB-lite"/>
    </source>
</evidence>
<keyword evidence="3" id="KW-1185">Reference proteome</keyword>